<evidence type="ECO:0000313" key="6">
    <source>
        <dbReference type="Proteomes" id="UP000823749"/>
    </source>
</evidence>
<sequence length="506" mass="55484">MAGTTEPDSEESQRNEGCSFVWDDRTQLYYHPSSGFYHDPAAGWYYSSIDGLYYKFEDGNYVLLGSDQGNSSEMFQCVDSVQNSVQDEPGLHVTSPKGDLEAYKVGTVSEEPSAAHIECNISPMLDCPPPPSEWLEDTLIDLYLSGYSNQETDAEHDVSMRMETDHADCLVCAVKDAGNYNNKLQEDEWIPDEDPGVNDSSGIVSDEGTSWEEENWHAQYGQVVRSGEESVPDFQVIDLWDWEMVRGTRRDGKNQVVRLAGRLMRQSARLHPSMPLGGGLLKTAPISEVHLDLVRVTSGQVYKLRTPSARYLTSLSTYDSSNPTNDWGFPELSIENQIQTIPASNGNYEPKLVKRAVIHKDLPSSPGQTGASKNVSSATKKLGLKLKLYPLLVHSLMQHGGNAYRDRAAERRALHGSFGVGPGQKKSAVIDDSVPSFPVSAEEAAGEALNNSFGVGSYARRILESMGWKEGEALGSSTKGLVEPLKAVGNKGNAGLGWDHSRRGNV</sequence>
<dbReference type="GO" id="GO:0000398">
    <property type="term" value="P:mRNA splicing, via spliceosome"/>
    <property type="evidence" value="ECO:0007669"/>
    <property type="project" value="TreeGrafter"/>
</dbReference>
<evidence type="ECO:0000313" key="5">
    <source>
        <dbReference type="EMBL" id="KAG5522951.1"/>
    </source>
</evidence>
<dbReference type="InterPro" id="IPR041591">
    <property type="entry name" value="OCRE"/>
</dbReference>
<keyword evidence="2" id="KW-0694">RNA-binding</keyword>
<dbReference type="PANTHER" id="PTHR13948:SF38">
    <property type="entry name" value="D111_G-PATCH DOMAIN-CONTAINING PROTEIN"/>
    <property type="match status" value="1"/>
</dbReference>
<evidence type="ECO:0000256" key="1">
    <source>
        <dbReference type="ARBA" id="ARBA00004123"/>
    </source>
</evidence>
<keyword evidence="6" id="KW-1185">Reference proteome</keyword>
<evidence type="ECO:0000256" key="3">
    <source>
        <dbReference type="ARBA" id="ARBA00023242"/>
    </source>
</evidence>
<dbReference type="GO" id="GO:0003723">
    <property type="term" value="F:RNA binding"/>
    <property type="evidence" value="ECO:0007669"/>
    <property type="project" value="UniProtKB-KW"/>
</dbReference>
<dbReference type="Proteomes" id="UP000823749">
    <property type="component" value="Chromosome 12"/>
</dbReference>
<evidence type="ECO:0000256" key="2">
    <source>
        <dbReference type="ARBA" id="ARBA00022884"/>
    </source>
</evidence>
<dbReference type="PANTHER" id="PTHR13948">
    <property type="entry name" value="RNA-BINDING PROTEIN"/>
    <property type="match status" value="1"/>
</dbReference>
<reference evidence="5" key="1">
    <citation type="submission" date="2020-08" db="EMBL/GenBank/DDBJ databases">
        <title>Plant Genome Project.</title>
        <authorList>
            <person name="Zhang R.-G."/>
        </authorList>
    </citation>
    <scope>NUCLEOTIDE SEQUENCE</scope>
    <source>
        <strain evidence="5">WSP0</strain>
        <tissue evidence="5">Leaf</tissue>
    </source>
</reference>
<dbReference type="GO" id="GO:0005634">
    <property type="term" value="C:nucleus"/>
    <property type="evidence" value="ECO:0007669"/>
    <property type="project" value="UniProtKB-SubCell"/>
</dbReference>
<accession>A0AAV6I393</accession>
<dbReference type="AlphaFoldDB" id="A0AAV6I393"/>
<dbReference type="CDD" id="cd16074">
    <property type="entry name" value="OCRE"/>
    <property type="match status" value="1"/>
</dbReference>
<name>A0AAV6I393_9ERIC</name>
<dbReference type="Pfam" id="PF17780">
    <property type="entry name" value="OCRE"/>
    <property type="match status" value="1"/>
</dbReference>
<gene>
    <name evidence="5" type="ORF">RHGRI_034934</name>
</gene>
<dbReference type="SMART" id="SM00443">
    <property type="entry name" value="G_patch"/>
    <property type="match status" value="1"/>
</dbReference>
<dbReference type="InterPro" id="IPR000467">
    <property type="entry name" value="G_patch_dom"/>
</dbReference>
<dbReference type="PROSITE" id="PS50174">
    <property type="entry name" value="G_PATCH"/>
    <property type="match status" value="1"/>
</dbReference>
<comment type="subcellular location">
    <subcellularLocation>
        <location evidence="1">Nucleus</location>
    </subcellularLocation>
</comment>
<organism evidence="5 6">
    <name type="scientific">Rhododendron griersonianum</name>
    <dbReference type="NCBI Taxonomy" id="479676"/>
    <lineage>
        <taxon>Eukaryota</taxon>
        <taxon>Viridiplantae</taxon>
        <taxon>Streptophyta</taxon>
        <taxon>Embryophyta</taxon>
        <taxon>Tracheophyta</taxon>
        <taxon>Spermatophyta</taxon>
        <taxon>Magnoliopsida</taxon>
        <taxon>eudicotyledons</taxon>
        <taxon>Gunneridae</taxon>
        <taxon>Pentapetalae</taxon>
        <taxon>asterids</taxon>
        <taxon>Ericales</taxon>
        <taxon>Ericaceae</taxon>
        <taxon>Ericoideae</taxon>
        <taxon>Rhodoreae</taxon>
        <taxon>Rhododendron</taxon>
    </lineage>
</organism>
<feature type="domain" description="G-patch" evidence="4">
    <location>
        <begin position="455"/>
        <end position="501"/>
    </location>
</feature>
<dbReference type="EMBL" id="JACTNZ010000012">
    <property type="protein sequence ID" value="KAG5522951.1"/>
    <property type="molecule type" value="Genomic_DNA"/>
</dbReference>
<dbReference type="Pfam" id="PF01585">
    <property type="entry name" value="G-patch"/>
    <property type="match status" value="1"/>
</dbReference>
<protein>
    <recommendedName>
        <fullName evidence="4">G-patch domain-containing protein</fullName>
    </recommendedName>
</protein>
<evidence type="ECO:0000259" key="4">
    <source>
        <dbReference type="PROSITE" id="PS50174"/>
    </source>
</evidence>
<proteinExistence type="predicted"/>
<keyword evidence="3" id="KW-0539">Nucleus</keyword>
<comment type="caution">
    <text evidence="5">The sequence shown here is derived from an EMBL/GenBank/DDBJ whole genome shotgun (WGS) entry which is preliminary data.</text>
</comment>